<feature type="region of interest" description="Disordered" evidence="1">
    <location>
        <begin position="333"/>
        <end position="353"/>
    </location>
</feature>
<evidence type="ECO:0000313" key="2">
    <source>
        <dbReference type="EMBL" id="TKR70556.1"/>
    </source>
</evidence>
<dbReference type="Proteomes" id="UP000298663">
    <property type="component" value="Unassembled WGS sequence"/>
</dbReference>
<gene>
    <name evidence="2" type="ORF">L596_022567</name>
</gene>
<accession>A0A4U5MM29</accession>
<evidence type="ECO:0000313" key="3">
    <source>
        <dbReference type="Proteomes" id="UP000298663"/>
    </source>
</evidence>
<proteinExistence type="predicted"/>
<name>A0A4U5MM29_STECR</name>
<feature type="compositionally biased region" description="Basic and acidic residues" evidence="1">
    <location>
        <begin position="252"/>
        <end position="261"/>
    </location>
</feature>
<dbReference type="AlphaFoldDB" id="A0A4U5MM29"/>
<sequence length="376" mass="41624">MERIQKACGLDLTETMKNCSGRIGMVEKVSSDASIADVSFYIFAPPLNGLPSRQESVLFRVVCKWNSQALRMLRTFHTCTGDKVAWIKGHNTARPVMASVEVVNVKQEIYQMVVTKKRFPFNRDTFPTDVILPIYNGRKLEGVLRELPIPKTDFQAVDRLVFGPSMKTVFMHALDPREWCLPYGRHERSIRDPRKALGPFSPGAVQLKKPEYFNRLIRIEFCDTNVQAQEKAATALACPDLLDALEPTDSPEPPRRARESFPENPDPPESPDPGESPDSRLLRRRNSIAQYLGQIPRSPAPPACPWAPSGLLGPLGPAAPGCPSWPGCPGCPGTPRGPGSPAGPESIGITSDFTSHLPNSHAQIQKNFHQRKKLFA</sequence>
<protein>
    <submittedName>
        <fullName evidence="2">Uncharacterized protein</fullName>
    </submittedName>
</protein>
<reference evidence="2 3" key="2">
    <citation type="journal article" date="2019" name="G3 (Bethesda)">
        <title>Hybrid Assembly of the Genome of the Entomopathogenic Nematode Steinernema carpocapsae Identifies the X-Chromosome.</title>
        <authorList>
            <person name="Serra L."/>
            <person name="Macchietto M."/>
            <person name="Macias-Munoz A."/>
            <person name="McGill C.J."/>
            <person name="Rodriguez I.M."/>
            <person name="Rodriguez B."/>
            <person name="Murad R."/>
            <person name="Mortazavi A."/>
        </authorList>
    </citation>
    <scope>NUCLEOTIDE SEQUENCE [LARGE SCALE GENOMIC DNA]</scope>
    <source>
        <strain evidence="2 3">ALL</strain>
    </source>
</reference>
<feature type="region of interest" description="Disordered" evidence="1">
    <location>
        <begin position="243"/>
        <end position="280"/>
    </location>
</feature>
<dbReference type="OrthoDB" id="4034597at2759"/>
<evidence type="ECO:0000256" key="1">
    <source>
        <dbReference type="SAM" id="MobiDB-lite"/>
    </source>
</evidence>
<reference evidence="2 3" key="1">
    <citation type="journal article" date="2015" name="Genome Biol.">
        <title>Comparative genomics of Steinernema reveals deeply conserved gene regulatory networks.</title>
        <authorList>
            <person name="Dillman A.R."/>
            <person name="Macchietto M."/>
            <person name="Porter C.F."/>
            <person name="Rogers A."/>
            <person name="Williams B."/>
            <person name="Antoshechkin I."/>
            <person name="Lee M.M."/>
            <person name="Goodwin Z."/>
            <person name="Lu X."/>
            <person name="Lewis E.E."/>
            <person name="Goodrich-Blair H."/>
            <person name="Stock S.P."/>
            <person name="Adams B.J."/>
            <person name="Sternberg P.W."/>
            <person name="Mortazavi A."/>
        </authorList>
    </citation>
    <scope>NUCLEOTIDE SEQUENCE [LARGE SCALE GENOMIC DNA]</scope>
    <source>
        <strain evidence="2 3">ALL</strain>
    </source>
</reference>
<comment type="caution">
    <text evidence="2">The sequence shown here is derived from an EMBL/GenBank/DDBJ whole genome shotgun (WGS) entry which is preliminary data.</text>
</comment>
<dbReference type="EMBL" id="AZBU02000007">
    <property type="protein sequence ID" value="TKR70556.1"/>
    <property type="molecule type" value="Genomic_DNA"/>
</dbReference>
<organism evidence="2 3">
    <name type="scientific">Steinernema carpocapsae</name>
    <name type="common">Entomopathogenic nematode</name>
    <dbReference type="NCBI Taxonomy" id="34508"/>
    <lineage>
        <taxon>Eukaryota</taxon>
        <taxon>Metazoa</taxon>
        <taxon>Ecdysozoa</taxon>
        <taxon>Nematoda</taxon>
        <taxon>Chromadorea</taxon>
        <taxon>Rhabditida</taxon>
        <taxon>Tylenchina</taxon>
        <taxon>Panagrolaimomorpha</taxon>
        <taxon>Strongyloidoidea</taxon>
        <taxon>Steinernematidae</taxon>
        <taxon>Steinernema</taxon>
    </lineage>
</organism>
<keyword evidence="3" id="KW-1185">Reference proteome</keyword>